<keyword evidence="6 8" id="KW-0472">Membrane</keyword>
<organism evidence="9">
    <name type="scientific">Capra hircus</name>
    <name type="common">Goat</name>
    <dbReference type="NCBI Taxonomy" id="9925"/>
    <lineage>
        <taxon>Eukaryota</taxon>
        <taxon>Metazoa</taxon>
        <taxon>Chordata</taxon>
        <taxon>Craniata</taxon>
        <taxon>Vertebrata</taxon>
        <taxon>Euteleostomi</taxon>
        <taxon>Mammalia</taxon>
        <taxon>Eutheria</taxon>
        <taxon>Laurasiatheria</taxon>
        <taxon>Artiodactyla</taxon>
        <taxon>Ruminantia</taxon>
        <taxon>Pecora</taxon>
        <taxon>Bovidae</taxon>
        <taxon>Caprinae</taxon>
        <taxon>Capra</taxon>
    </lineage>
</organism>
<evidence type="ECO:0000256" key="5">
    <source>
        <dbReference type="ARBA" id="ARBA00022989"/>
    </source>
</evidence>
<feature type="compositionally biased region" description="Basic and acidic residues" evidence="7">
    <location>
        <begin position="344"/>
        <end position="365"/>
    </location>
</feature>
<evidence type="ECO:0000256" key="1">
    <source>
        <dbReference type="ARBA" id="ARBA00004141"/>
    </source>
</evidence>
<feature type="transmembrane region" description="Helical" evidence="8">
    <location>
        <begin position="286"/>
        <end position="307"/>
    </location>
</feature>
<evidence type="ECO:0000256" key="8">
    <source>
        <dbReference type="SAM" id="Phobius"/>
    </source>
</evidence>
<dbReference type="InterPro" id="IPR002259">
    <property type="entry name" value="Eqnu_transpt"/>
</dbReference>
<reference evidence="9" key="1">
    <citation type="submission" date="2019-03" db="EMBL/GenBank/DDBJ databases">
        <title>Genome sequencing and reference-guided assembly of Black Bengal Goat (Capra hircus).</title>
        <authorList>
            <person name="Siddiki A.Z."/>
            <person name="Baten A."/>
            <person name="Billah M."/>
            <person name="Alam M.A.U."/>
            <person name="Shawrob K.S.M."/>
            <person name="Saha S."/>
            <person name="Chowdhury M."/>
            <person name="Rahman A.H."/>
            <person name="Stear M."/>
            <person name="Miah G."/>
            <person name="Das G.B."/>
            <person name="Hossain M.M."/>
            <person name="Kumkum M."/>
            <person name="Islam M.S."/>
            <person name="Mollah A.M."/>
            <person name="Ahsan A."/>
            <person name="Tusar F."/>
            <person name="Khan M.K.I."/>
        </authorList>
    </citation>
    <scope>NUCLEOTIDE SEQUENCE [LARGE SCALE GENOMIC DNA]</scope>
</reference>
<comment type="subcellular location">
    <subcellularLocation>
        <location evidence="1">Membrane</location>
        <topology evidence="1">Multi-pass membrane protein</topology>
    </subcellularLocation>
</comment>
<dbReference type="AlphaFoldDB" id="A0A8C2RI36"/>
<protein>
    <recommendedName>
        <fullName evidence="10">Solute carrier family 29 member 4</fullName>
    </recommendedName>
</protein>
<sequence length="502" mass="52981">MWHGKKRKEREKKREMNREDRWPWGGAGLAAGQWGSGPLLGSPSGLLCFLCRAATMGSVGSQRPREASMASTPHGSVVMSFSFDSGHLEEAAAGATQAQGGRTRSIPIFTDSEEPVPDDRYHAIYFAMLLAGVGFLLPYNSFITDVDYLHHKYPGGPQLHPAIPGALLARLRPAASRNPLAAPCSGGPLSSNSSSAVNCCVTPGQPLALSGSLAPLGQREEAVLCGGRCSGRGSFEPRLPPQRPPPPTGTSIVFDMSLTYILVALVAVLLNNALVERLSLHTRITAGYLLALGPLLFISICDVWLQLFSRDQAYAINLAAVGTVAFGCTAIQLLRVHRDAAQEVHAGGDDRGEHGGSDGLAEPHPHQAAAAGRAGRHAHLLPGLRGPGAALLPAAPAGAGQPLRALPHGAAPPLPPEPQGRLPRAPRRGRRGRALCKSIGRGLEAPGTAATLSQLRLPSRCRLKLQLLLRPEALSHGPSFLTWTTVPVPGGTHVWVLSPLWL</sequence>
<dbReference type="Ensembl" id="ENSCHIT00010041071.1">
    <property type="protein sequence ID" value="ENSCHIP00010029120.1"/>
    <property type="gene ID" value="ENSCHIG00010021715.1"/>
</dbReference>
<feature type="transmembrane region" description="Helical" evidence="8">
    <location>
        <begin position="313"/>
        <end position="334"/>
    </location>
</feature>
<reference evidence="9" key="2">
    <citation type="submission" date="2025-08" db="UniProtKB">
        <authorList>
            <consortium name="Ensembl"/>
        </authorList>
    </citation>
    <scope>IDENTIFICATION</scope>
</reference>
<feature type="region of interest" description="Disordered" evidence="7">
    <location>
        <begin position="401"/>
        <end position="431"/>
    </location>
</feature>
<evidence type="ECO:0000256" key="6">
    <source>
        <dbReference type="ARBA" id="ARBA00023136"/>
    </source>
</evidence>
<feature type="compositionally biased region" description="Basic residues" evidence="7">
    <location>
        <begin position="1"/>
        <end position="11"/>
    </location>
</feature>
<keyword evidence="4 8" id="KW-0812">Transmembrane</keyword>
<evidence type="ECO:0000313" key="9">
    <source>
        <dbReference type="Ensembl" id="ENSCHIP00010029120.1"/>
    </source>
</evidence>
<name>A0A8C2RI36_CAPHI</name>
<proteinExistence type="inferred from homology"/>
<evidence type="ECO:0000256" key="4">
    <source>
        <dbReference type="ARBA" id="ARBA00022692"/>
    </source>
</evidence>
<feature type="compositionally biased region" description="Basic and acidic residues" evidence="7">
    <location>
        <begin position="12"/>
        <end position="22"/>
    </location>
</feature>
<feature type="transmembrane region" description="Helical" evidence="8">
    <location>
        <begin position="252"/>
        <end position="274"/>
    </location>
</feature>
<evidence type="ECO:0008006" key="10">
    <source>
        <dbReference type="Google" id="ProtNLM"/>
    </source>
</evidence>
<dbReference type="GO" id="GO:0005886">
    <property type="term" value="C:plasma membrane"/>
    <property type="evidence" value="ECO:0007669"/>
    <property type="project" value="TreeGrafter"/>
</dbReference>
<comment type="similarity">
    <text evidence="2">Belongs to the SLC29A/ENT transporter (TC 2.A.57) family.</text>
</comment>
<accession>A0A8C2RI36</accession>
<dbReference type="PANTHER" id="PTHR10332">
    <property type="entry name" value="EQUILIBRATIVE NUCLEOSIDE TRANSPORTER"/>
    <property type="match status" value="1"/>
</dbReference>
<dbReference type="GO" id="GO:0005337">
    <property type="term" value="F:nucleoside transmembrane transporter activity"/>
    <property type="evidence" value="ECO:0007669"/>
    <property type="project" value="InterPro"/>
</dbReference>
<evidence type="ECO:0000256" key="2">
    <source>
        <dbReference type="ARBA" id="ARBA00007965"/>
    </source>
</evidence>
<evidence type="ECO:0000256" key="3">
    <source>
        <dbReference type="ARBA" id="ARBA00022448"/>
    </source>
</evidence>
<keyword evidence="3" id="KW-0813">Transport</keyword>
<dbReference type="GO" id="GO:0008504">
    <property type="term" value="F:monoamine transmembrane transporter activity"/>
    <property type="evidence" value="ECO:0007669"/>
    <property type="project" value="TreeGrafter"/>
</dbReference>
<evidence type="ECO:0000256" key="7">
    <source>
        <dbReference type="SAM" id="MobiDB-lite"/>
    </source>
</evidence>
<dbReference type="PANTHER" id="PTHR10332:SF10">
    <property type="entry name" value="EQUILIBRATIVE NUCLEOSIDE TRANSPORTER 4"/>
    <property type="match status" value="1"/>
</dbReference>
<feature type="region of interest" description="Disordered" evidence="7">
    <location>
        <begin position="1"/>
        <end position="25"/>
    </location>
</feature>
<feature type="transmembrane region" description="Helical" evidence="8">
    <location>
        <begin position="123"/>
        <end position="143"/>
    </location>
</feature>
<keyword evidence="5 8" id="KW-1133">Transmembrane helix</keyword>
<feature type="region of interest" description="Disordered" evidence="7">
    <location>
        <begin position="344"/>
        <end position="375"/>
    </location>
</feature>